<proteinExistence type="predicted"/>
<dbReference type="OrthoDB" id="1906545at2759"/>
<dbReference type="Proteomes" id="UP000324897">
    <property type="component" value="Unassembled WGS sequence"/>
</dbReference>
<dbReference type="SUPFAM" id="SSF57889">
    <property type="entry name" value="Cysteine-rich domain"/>
    <property type="match status" value="2"/>
</dbReference>
<dbReference type="InterPro" id="IPR046349">
    <property type="entry name" value="C1-like_sf"/>
</dbReference>
<dbReference type="InterPro" id="IPR004146">
    <property type="entry name" value="DC1"/>
</dbReference>
<feature type="domain" description="DC1" evidence="2">
    <location>
        <begin position="123"/>
        <end position="168"/>
    </location>
</feature>
<feature type="domain" description="DC1" evidence="2">
    <location>
        <begin position="65"/>
        <end position="111"/>
    </location>
</feature>
<keyword evidence="4" id="KW-1185">Reference proteome</keyword>
<evidence type="ECO:0000259" key="2">
    <source>
        <dbReference type="Pfam" id="PF03107"/>
    </source>
</evidence>
<accession>A0A5J9SKN3</accession>
<feature type="domain" description="DC1" evidence="2">
    <location>
        <begin position="10"/>
        <end position="55"/>
    </location>
</feature>
<evidence type="ECO:0000256" key="1">
    <source>
        <dbReference type="ARBA" id="ARBA00022737"/>
    </source>
</evidence>
<dbReference type="PANTHER" id="PTHR47841">
    <property type="entry name" value="DIACYLGLYCEROL KINASE THETA-LIKE-RELATED"/>
    <property type="match status" value="1"/>
</dbReference>
<organism evidence="3 4">
    <name type="scientific">Eragrostis curvula</name>
    <name type="common">weeping love grass</name>
    <dbReference type="NCBI Taxonomy" id="38414"/>
    <lineage>
        <taxon>Eukaryota</taxon>
        <taxon>Viridiplantae</taxon>
        <taxon>Streptophyta</taxon>
        <taxon>Embryophyta</taxon>
        <taxon>Tracheophyta</taxon>
        <taxon>Spermatophyta</taxon>
        <taxon>Magnoliopsida</taxon>
        <taxon>Liliopsida</taxon>
        <taxon>Poales</taxon>
        <taxon>Poaceae</taxon>
        <taxon>PACMAD clade</taxon>
        <taxon>Chloridoideae</taxon>
        <taxon>Eragrostideae</taxon>
        <taxon>Eragrostidinae</taxon>
        <taxon>Eragrostis</taxon>
    </lineage>
</organism>
<dbReference type="EMBL" id="RWGY01000703">
    <property type="protein sequence ID" value="TVT99549.1"/>
    <property type="molecule type" value="Genomic_DNA"/>
</dbReference>
<evidence type="ECO:0000313" key="3">
    <source>
        <dbReference type="EMBL" id="TVT99549.1"/>
    </source>
</evidence>
<reference evidence="3 4" key="1">
    <citation type="journal article" date="2019" name="Sci. Rep.">
        <title>A high-quality genome of Eragrostis curvula grass provides insights into Poaceae evolution and supports new strategies to enhance forage quality.</title>
        <authorList>
            <person name="Carballo J."/>
            <person name="Santos B.A.C.M."/>
            <person name="Zappacosta D."/>
            <person name="Garbus I."/>
            <person name="Selva J.P."/>
            <person name="Gallo C.A."/>
            <person name="Diaz A."/>
            <person name="Albertini E."/>
            <person name="Caccamo M."/>
            <person name="Echenique V."/>
        </authorList>
    </citation>
    <scope>NUCLEOTIDE SEQUENCE [LARGE SCALE GENOMIC DNA]</scope>
    <source>
        <strain evidence="4">cv. Victoria</strain>
        <tissue evidence="3">Leaf</tissue>
    </source>
</reference>
<feature type="non-terminal residue" evidence="3">
    <location>
        <position position="1"/>
    </location>
</feature>
<dbReference type="Gramene" id="TVT99549">
    <property type="protein sequence ID" value="TVT99549"/>
    <property type="gene ID" value="EJB05_55079"/>
</dbReference>
<comment type="caution">
    <text evidence="3">The sequence shown here is derived from an EMBL/GenBank/DDBJ whole genome shotgun (WGS) entry which is preliminary data.</text>
</comment>
<sequence>MAAHDSISHFSHPGHELVKRHYIGSFRCDMCWENLTGAAYGCGAGCDFAIHESCAAHPQTYFCQAHQPHSLVLVQTRHDAAIICDVCKSGCAPGSFLYRCPPCGFNMHPRCTALPLAAVRSSWHPEHDLTLTLVVPEGRCSACYLGAERPWYSYRCSTCQIDFHVSCAAGGEDRNAGNAHARVVVTQVVANDAEEKLRRARIRQADLAIARANASLNRMSCELALNSDRLTWNALLYGTCRHGLEKENEL</sequence>
<dbReference type="Gene3D" id="3.30.60.20">
    <property type="match status" value="1"/>
</dbReference>
<name>A0A5J9SKN3_9POAL</name>
<evidence type="ECO:0000313" key="4">
    <source>
        <dbReference type="Proteomes" id="UP000324897"/>
    </source>
</evidence>
<dbReference type="Pfam" id="PF03107">
    <property type="entry name" value="C1_2"/>
    <property type="match status" value="3"/>
</dbReference>
<protein>
    <recommendedName>
        <fullName evidence="2">DC1 domain-containing protein</fullName>
    </recommendedName>
</protein>
<gene>
    <name evidence="3" type="ORF">EJB05_55079</name>
</gene>
<keyword evidence="1" id="KW-0677">Repeat</keyword>
<dbReference type="AlphaFoldDB" id="A0A5J9SKN3"/>
<dbReference type="PANTHER" id="PTHR47841:SF7">
    <property type="entry name" value="CYSTEINE_HISTIDINE-RICH C1 DOMAIN PROTEIN"/>
    <property type="match status" value="1"/>
</dbReference>